<comment type="caution">
    <text evidence="1">The sequence shown here is derived from an EMBL/GenBank/DDBJ whole genome shotgun (WGS) entry which is preliminary data.</text>
</comment>
<sequence length="1042" mass="119234">MDVDIPSDQWDSEGLSDDNGYDEFGRPKRSSNFDAHTIVEAGYQSSTGDSSDSEHYEANQFIDDEAVLSSINRSNRRSAARKGKNIRRGPRKPVEPSVEFKDLHSAATLAFIDTDYDRAIVLVKQAIQINPEMFVAHSLLSEIFLAQGHKSKALAALFSGAHTRPKDPAVWLKVAKMISEHAGDDKTAALQDMVYCYSRVIEIDPKNYGMRFERASLYRQLNHNGRAIQEYEKLLKDVPHNTPALRQLAEAYIDLNDVERAKTLYDESISYYSSLPLENATDFDWSDVNIYVELFGYQKDFWGGLRALRSLSRWLLGRKDETEWDLLWEDDREWDAEDHPRRIDTRWFTPCKYPLELYGLGLPLELRVKLGIYRLKMGVEFRDEALTHFMWLQPEETGPGSKLYDYGDLFREAADALKDAGFHADALLFYYPLQYTQEFADTSLFMAMAECYMASHDDAATESCLLTVAEYDPMNIEARAKLAKFYERCNMMDQALKYVTEAIELGRQESIPIRKRRGNPSSRIEHLVKEFRSLESGVTDQGIGPENLLLSEYGGIGSLYSTGQAGLPNSTERGFNNKVTPSSEHVRYLYQKLLEFQPSMRAGGEEETEDWLDIADALLRNFRSNRLFFPLQKQEVFTGYSRISQSNPEGLKGADIMDEIYEMAGRIQAATGTAELDPELIPTDYHGIAFDAWLDIFLEYSLVLAGQGSAEEAFDSLSAAAHANVWYYSKPSTRQIYVCWFSEYFFGLLTYMSIKFNISVACAIRLQDEEVLATVARWFMKEYQFVTDTYRLFATLSRLCGDPRKSLFHSSPSMKFMLRQVKAIDYTIPEDNSTPKADRPLPTFFAERASLSTKDEFGNPMAAEEMDVALLVLYGHILYAGNSFTNALNYFFRAYALDPDNPAVLLSIALSYIHHSLKRQSDNRHYLIMQGLSFMQEYQKIRSLSSVPQERQEVEFNFARIWYMLGLAHLAIEGFERCLSLSEEVQAENTKQKLLRKHDRDNGIHVYGEDYTREAAYALQCLYTFGGNTEMATKVTEKWLVL</sequence>
<organism evidence="1">
    <name type="scientific">Ophidiomyces ophidiicola</name>
    <dbReference type="NCBI Taxonomy" id="1387563"/>
    <lineage>
        <taxon>Eukaryota</taxon>
        <taxon>Fungi</taxon>
        <taxon>Dikarya</taxon>
        <taxon>Ascomycota</taxon>
        <taxon>Pezizomycotina</taxon>
        <taxon>Eurotiomycetes</taxon>
        <taxon>Eurotiomycetidae</taxon>
        <taxon>Onygenales</taxon>
        <taxon>Onygenaceae</taxon>
        <taxon>Ophidiomyces</taxon>
    </lineage>
</organism>
<accession>A0ACB8V342</accession>
<gene>
    <name evidence="1" type="primary">TFC4</name>
    <name evidence="1" type="ORF">LOY88_001077</name>
</gene>
<protein>
    <submittedName>
        <fullName evidence="1">Transcription factor TFIIIC subunit tfc4</fullName>
    </submittedName>
</protein>
<reference evidence="1" key="1">
    <citation type="journal article" date="2022" name="bioRxiv">
        <title>Population genetic analysis of Ophidiomyces ophidiicola, the causative agent of snake fungal disease, indicates recent introductions to the USA.</title>
        <authorList>
            <person name="Ladner J.T."/>
            <person name="Palmer J.M."/>
            <person name="Ettinger C.L."/>
            <person name="Stajich J.E."/>
            <person name="Farrell T.M."/>
            <person name="Glorioso B.M."/>
            <person name="Lawson B."/>
            <person name="Price S.J."/>
            <person name="Stengle A.G."/>
            <person name="Grear D.A."/>
            <person name="Lorch J.M."/>
        </authorList>
    </citation>
    <scope>NUCLEOTIDE SEQUENCE</scope>
    <source>
        <strain evidence="1">NWHC 24266-5</strain>
    </source>
</reference>
<name>A0ACB8V342_9EURO</name>
<dbReference type="EMBL" id="JALBCA010000011">
    <property type="protein sequence ID" value="KAI2391553.1"/>
    <property type="molecule type" value="Genomic_DNA"/>
</dbReference>
<proteinExistence type="predicted"/>
<evidence type="ECO:0000313" key="1">
    <source>
        <dbReference type="EMBL" id="KAI2391553.1"/>
    </source>
</evidence>